<name>A0A2U0SJK3_9SPHN</name>
<keyword evidence="7" id="KW-1015">Disulfide bond</keyword>
<sequence length="562" mass="58800">MLLGAVAASWTAGSALAAHRPHPAAAAASPEARCAALAQTALRGAPVAGLTISATHWQAAQPGTAAMPAHCLVEGYFGGHDGVVGGAYRIGFRMRLPAQWNQRYLFQGGGGSNGTIGDATGPNGPGNRSALERGYAVIAQDSGHDNVRNAVADHGGVLAFGFDPRARRDYGHTSLKPTNDLGHHLLRAFYGRDSATSFFWGCSKGGQEGMAFAQRYPEAFDGIVAAAPGFALPRAALAEAWDTQTIASIVRARGETPTLDRLKAALDVPTLKLVRDVVLATCDGDDGAIDGTIAAIGRCTADRVVPALRKRSCAPGASGDCIDTPVIDALARIMGGAQNAAGKRLYAPFPWDSGIAEAGWRVWKAGLENGPPALNVLLGAGALAAIFTTPPTALPSDPTQLLAWQLGFDFDRDADRIYAVAAPFTTSAWQDVGMQDTDLARFRARGGKLIVPHGMSDPAFSAYDTIAWWNAVDRRMGGQAAGFVRVFPVPGMNHCAGGPATDRFDSLAALERWVLEKKAPDSIAATAGPDTPWPGRERPLCPYPNVALATGGSFSCGRLKEN</sequence>
<keyword evidence="2" id="KW-0719">Serine esterase</keyword>
<comment type="caution">
    <text evidence="9">The sequence shown here is derived from an EMBL/GenBank/DDBJ whole genome shotgun (WGS) entry which is preliminary data.</text>
</comment>
<dbReference type="InterPro" id="IPR029058">
    <property type="entry name" value="AB_hydrolase_fold"/>
</dbReference>
<dbReference type="GO" id="GO:0046872">
    <property type="term" value="F:metal ion binding"/>
    <property type="evidence" value="ECO:0007669"/>
    <property type="project" value="UniProtKB-KW"/>
</dbReference>
<keyword evidence="3" id="KW-0479">Metal-binding</keyword>
<evidence type="ECO:0000256" key="2">
    <source>
        <dbReference type="ARBA" id="ARBA00022487"/>
    </source>
</evidence>
<keyword evidence="5 9" id="KW-0378">Hydrolase</keyword>
<evidence type="ECO:0000256" key="8">
    <source>
        <dbReference type="SAM" id="SignalP"/>
    </source>
</evidence>
<dbReference type="InterPro" id="IPR011118">
    <property type="entry name" value="Tannase/feruloyl_esterase"/>
</dbReference>
<dbReference type="AlphaFoldDB" id="A0A2U0SJK3"/>
<reference evidence="9 10" key="1">
    <citation type="submission" date="2018-05" db="EMBL/GenBank/DDBJ databases">
        <title>Description of Sphingomonas pokkalii sp nov, isolated from the rhizosphere of saline tolerant pokkali rice and its draft genome analysis.</title>
        <authorList>
            <person name="Menon R."/>
            <person name="Kumari S."/>
            <person name="Rameshkumar N."/>
        </authorList>
    </citation>
    <scope>NUCLEOTIDE SEQUENCE [LARGE SCALE GENOMIC DNA]</scope>
    <source>
        <strain evidence="9 10">L3B27</strain>
    </source>
</reference>
<dbReference type="GO" id="GO:0052689">
    <property type="term" value="F:carboxylic ester hydrolase activity"/>
    <property type="evidence" value="ECO:0007669"/>
    <property type="project" value="UniProtKB-KW"/>
</dbReference>
<protein>
    <submittedName>
        <fullName evidence="9">Tannase/feruloyl esterase family alpha/beta hydrolase</fullName>
    </submittedName>
</protein>
<evidence type="ECO:0000256" key="4">
    <source>
        <dbReference type="ARBA" id="ARBA00022729"/>
    </source>
</evidence>
<keyword evidence="4 8" id="KW-0732">Signal</keyword>
<feature type="signal peptide" evidence="8">
    <location>
        <begin position="1"/>
        <end position="17"/>
    </location>
</feature>
<accession>A0A2U0SJK3</accession>
<evidence type="ECO:0000313" key="10">
    <source>
        <dbReference type="Proteomes" id="UP000245890"/>
    </source>
</evidence>
<evidence type="ECO:0000313" key="9">
    <source>
        <dbReference type="EMBL" id="PVX31509.1"/>
    </source>
</evidence>
<gene>
    <name evidence="9" type="ORF">DD559_12420</name>
</gene>
<dbReference type="Pfam" id="PF07519">
    <property type="entry name" value="Tannase"/>
    <property type="match status" value="1"/>
</dbReference>
<evidence type="ECO:0000256" key="6">
    <source>
        <dbReference type="ARBA" id="ARBA00022837"/>
    </source>
</evidence>
<feature type="chain" id="PRO_5015751003" evidence="8">
    <location>
        <begin position="18"/>
        <end position="562"/>
    </location>
</feature>
<comment type="similarity">
    <text evidence="1">Belongs to the tannase family.</text>
</comment>
<evidence type="ECO:0000256" key="1">
    <source>
        <dbReference type="ARBA" id="ARBA00006249"/>
    </source>
</evidence>
<keyword evidence="10" id="KW-1185">Reference proteome</keyword>
<dbReference type="OrthoDB" id="7197884at2"/>
<evidence type="ECO:0000256" key="5">
    <source>
        <dbReference type="ARBA" id="ARBA00022801"/>
    </source>
</evidence>
<keyword evidence="6" id="KW-0106">Calcium</keyword>
<proteinExistence type="inferred from homology"/>
<dbReference type="PANTHER" id="PTHR33938:SF15">
    <property type="entry name" value="FERULOYL ESTERASE B-RELATED"/>
    <property type="match status" value="1"/>
</dbReference>
<organism evidence="9 10">
    <name type="scientific">Sphingomonas pokkalii</name>
    <dbReference type="NCBI Taxonomy" id="2175090"/>
    <lineage>
        <taxon>Bacteria</taxon>
        <taxon>Pseudomonadati</taxon>
        <taxon>Pseudomonadota</taxon>
        <taxon>Alphaproteobacteria</taxon>
        <taxon>Sphingomonadales</taxon>
        <taxon>Sphingomonadaceae</taxon>
        <taxon>Sphingomonas</taxon>
    </lineage>
</organism>
<evidence type="ECO:0000256" key="3">
    <source>
        <dbReference type="ARBA" id="ARBA00022723"/>
    </source>
</evidence>
<dbReference type="SUPFAM" id="SSF53474">
    <property type="entry name" value="alpha/beta-Hydrolases"/>
    <property type="match status" value="2"/>
</dbReference>
<dbReference type="EMBL" id="QENQ01000001">
    <property type="protein sequence ID" value="PVX31509.1"/>
    <property type="molecule type" value="Genomic_DNA"/>
</dbReference>
<dbReference type="PANTHER" id="PTHR33938">
    <property type="entry name" value="FERULOYL ESTERASE B-RELATED"/>
    <property type="match status" value="1"/>
</dbReference>
<dbReference type="Gene3D" id="3.40.50.1820">
    <property type="entry name" value="alpha/beta hydrolase"/>
    <property type="match status" value="1"/>
</dbReference>
<evidence type="ECO:0000256" key="7">
    <source>
        <dbReference type="ARBA" id="ARBA00023157"/>
    </source>
</evidence>
<dbReference type="Proteomes" id="UP000245890">
    <property type="component" value="Unassembled WGS sequence"/>
</dbReference>